<gene>
    <name evidence="2" type="ORF">LCPAC406_03900</name>
</gene>
<organism evidence="2">
    <name type="scientific">Pithovirus LCPAC406</name>
    <dbReference type="NCBI Taxonomy" id="2506599"/>
    <lineage>
        <taxon>Viruses</taxon>
        <taxon>Pithoviruses</taxon>
    </lineage>
</organism>
<evidence type="ECO:0000313" key="2">
    <source>
        <dbReference type="EMBL" id="QBK94076.1"/>
    </source>
</evidence>
<reference evidence="2" key="1">
    <citation type="journal article" date="2019" name="MBio">
        <title>Virus Genomes from Deep Sea Sediments Expand the Ocean Megavirome and Support Independent Origins of Viral Gigantism.</title>
        <authorList>
            <person name="Backstrom D."/>
            <person name="Yutin N."/>
            <person name="Jorgensen S.L."/>
            <person name="Dharamshi J."/>
            <person name="Homa F."/>
            <person name="Zaremba-Niedwiedzka K."/>
            <person name="Spang A."/>
            <person name="Wolf Y.I."/>
            <person name="Koonin E.V."/>
            <person name="Ettema T.J."/>
        </authorList>
    </citation>
    <scope>NUCLEOTIDE SEQUENCE</scope>
</reference>
<proteinExistence type="predicted"/>
<dbReference type="PROSITE" id="PS50181">
    <property type="entry name" value="FBOX"/>
    <property type="match status" value="1"/>
</dbReference>
<dbReference type="Pfam" id="PF00646">
    <property type="entry name" value="F-box"/>
    <property type="match status" value="1"/>
</dbReference>
<dbReference type="InterPro" id="IPR001810">
    <property type="entry name" value="F-box_dom"/>
</dbReference>
<dbReference type="EMBL" id="MK500613">
    <property type="protein sequence ID" value="QBK94076.1"/>
    <property type="molecule type" value="Genomic_DNA"/>
</dbReference>
<sequence>MSSIKPRIIRSKPRIIRRKLRVIGKSKQKTPDIRDLNNLTSDLVEKIFSDLSVKEISKLCESNKKFNEICKSESLWKDKVWNDYGVDKKYGKTWRETARRMSITNMINLNGKWINGQTYKELLEASLPLNHFVSILQEDLIIDVIISTVEDLQEEYQEKYGEEYPYEREDIAMSFLGTSQNVEDIIEESEWGINFSDEDKRKLSYITNREMKIIAAVSLSMRSSRSFLPGTVGYQHDLTRDFIINFDNEGDFSFFRYLVDYIPYVMQYSTFPDQALNSNCHVLVLE</sequence>
<dbReference type="SUPFAM" id="SSF81383">
    <property type="entry name" value="F-box domain"/>
    <property type="match status" value="1"/>
</dbReference>
<accession>A0A481ZEQ0</accession>
<dbReference type="InterPro" id="IPR036047">
    <property type="entry name" value="F-box-like_dom_sf"/>
</dbReference>
<evidence type="ECO:0000259" key="1">
    <source>
        <dbReference type="PROSITE" id="PS50181"/>
    </source>
</evidence>
<protein>
    <submittedName>
        <fullName evidence="2">F-box-like protein</fullName>
    </submittedName>
</protein>
<dbReference type="Gene3D" id="1.20.1280.50">
    <property type="match status" value="1"/>
</dbReference>
<feature type="domain" description="F-box" evidence="1">
    <location>
        <begin position="33"/>
        <end position="79"/>
    </location>
</feature>
<name>A0A481ZEQ0_9VIRU</name>